<gene>
    <name evidence="2" type="ORF">DM860_014084</name>
</gene>
<sequence length="194" mass="21078">MYQTGWSTGGARSPSRKSSPGSLRRRRLPPENPLIQTVPFQDSDVAEEDESGGEEAEQEDQIGRHVVFQAGGKNRRLRRAWELPETVLGAIYGRSVTIEAFLVELKGRVVVVVGQKPSGHGIGGEKLKGVDVGSIMGELVTKANLEGIIAAFTTNLASLINQMAALTTQMTTNILANNNRSPRKPTSEQQRDNK</sequence>
<dbReference type="Proteomes" id="UP000249390">
    <property type="component" value="Unassembled WGS sequence"/>
</dbReference>
<proteinExistence type="predicted"/>
<organism evidence="2 3">
    <name type="scientific">Cuscuta australis</name>
    <dbReference type="NCBI Taxonomy" id="267555"/>
    <lineage>
        <taxon>Eukaryota</taxon>
        <taxon>Viridiplantae</taxon>
        <taxon>Streptophyta</taxon>
        <taxon>Embryophyta</taxon>
        <taxon>Tracheophyta</taxon>
        <taxon>Spermatophyta</taxon>
        <taxon>Magnoliopsida</taxon>
        <taxon>eudicotyledons</taxon>
        <taxon>Gunneridae</taxon>
        <taxon>Pentapetalae</taxon>
        <taxon>asterids</taxon>
        <taxon>lamiids</taxon>
        <taxon>Solanales</taxon>
        <taxon>Convolvulaceae</taxon>
        <taxon>Cuscuteae</taxon>
        <taxon>Cuscuta</taxon>
        <taxon>Cuscuta subgen. Grammica</taxon>
        <taxon>Cuscuta sect. Cleistogrammica</taxon>
    </lineage>
</organism>
<name>A0A328DDZ8_9ASTE</name>
<evidence type="ECO:0000313" key="2">
    <source>
        <dbReference type="EMBL" id="RAL43947.1"/>
    </source>
</evidence>
<reference evidence="2 3" key="1">
    <citation type="submission" date="2018-06" db="EMBL/GenBank/DDBJ databases">
        <title>The Genome of Cuscuta australis (Dodder) Provides Insight into the Evolution of Plant Parasitism.</title>
        <authorList>
            <person name="Liu H."/>
        </authorList>
    </citation>
    <scope>NUCLEOTIDE SEQUENCE [LARGE SCALE GENOMIC DNA]</scope>
    <source>
        <strain evidence="3">cv. Yunnan</strain>
        <tissue evidence="2">Vines</tissue>
    </source>
</reference>
<accession>A0A328DDZ8</accession>
<comment type="caution">
    <text evidence="2">The sequence shown here is derived from an EMBL/GenBank/DDBJ whole genome shotgun (WGS) entry which is preliminary data.</text>
</comment>
<keyword evidence="3" id="KW-1185">Reference proteome</keyword>
<protein>
    <submittedName>
        <fullName evidence="2">Uncharacterized protein</fullName>
    </submittedName>
</protein>
<dbReference type="EMBL" id="NQVE01000150">
    <property type="protein sequence ID" value="RAL43947.1"/>
    <property type="molecule type" value="Genomic_DNA"/>
</dbReference>
<evidence type="ECO:0000256" key="1">
    <source>
        <dbReference type="SAM" id="MobiDB-lite"/>
    </source>
</evidence>
<evidence type="ECO:0000313" key="3">
    <source>
        <dbReference type="Proteomes" id="UP000249390"/>
    </source>
</evidence>
<dbReference type="AlphaFoldDB" id="A0A328DDZ8"/>
<feature type="region of interest" description="Disordered" evidence="1">
    <location>
        <begin position="1"/>
        <end position="64"/>
    </location>
</feature>
<feature type="region of interest" description="Disordered" evidence="1">
    <location>
        <begin position="173"/>
        <end position="194"/>
    </location>
</feature>
<feature type="compositionally biased region" description="Acidic residues" evidence="1">
    <location>
        <begin position="44"/>
        <end position="60"/>
    </location>
</feature>
<feature type="compositionally biased region" description="Basic and acidic residues" evidence="1">
    <location>
        <begin position="185"/>
        <end position="194"/>
    </location>
</feature>
<feature type="compositionally biased region" description="Low complexity" evidence="1">
    <location>
        <begin position="12"/>
        <end position="22"/>
    </location>
</feature>